<dbReference type="EMBL" id="JBHSIU010000019">
    <property type="protein sequence ID" value="MFC4999854.1"/>
    <property type="molecule type" value="Genomic_DNA"/>
</dbReference>
<accession>A0ABV9VUQ4</accession>
<evidence type="ECO:0000313" key="2">
    <source>
        <dbReference type="Proteomes" id="UP001595912"/>
    </source>
</evidence>
<sequence>MGAVAAVTAGRPGEAITAATEAVALYQQLGGTSGNLALLDGIIRTMP</sequence>
<protein>
    <recommendedName>
        <fullName evidence="3">Tetratricopeptide repeat protein</fullName>
    </recommendedName>
</protein>
<gene>
    <name evidence="1" type="ORF">ACFPIJ_18685</name>
</gene>
<evidence type="ECO:0000313" key="1">
    <source>
        <dbReference type="EMBL" id="MFC4999854.1"/>
    </source>
</evidence>
<keyword evidence="2" id="KW-1185">Reference proteome</keyword>
<proteinExistence type="predicted"/>
<evidence type="ECO:0008006" key="3">
    <source>
        <dbReference type="Google" id="ProtNLM"/>
    </source>
</evidence>
<comment type="caution">
    <text evidence="1">The sequence shown here is derived from an EMBL/GenBank/DDBJ whole genome shotgun (WGS) entry which is preliminary data.</text>
</comment>
<organism evidence="1 2">
    <name type="scientific">Dactylosporangium cerinum</name>
    <dbReference type="NCBI Taxonomy" id="1434730"/>
    <lineage>
        <taxon>Bacteria</taxon>
        <taxon>Bacillati</taxon>
        <taxon>Actinomycetota</taxon>
        <taxon>Actinomycetes</taxon>
        <taxon>Micromonosporales</taxon>
        <taxon>Micromonosporaceae</taxon>
        <taxon>Dactylosporangium</taxon>
    </lineage>
</organism>
<reference evidence="2" key="1">
    <citation type="journal article" date="2019" name="Int. J. Syst. Evol. Microbiol.">
        <title>The Global Catalogue of Microorganisms (GCM) 10K type strain sequencing project: providing services to taxonomists for standard genome sequencing and annotation.</title>
        <authorList>
            <consortium name="The Broad Institute Genomics Platform"/>
            <consortium name="The Broad Institute Genome Sequencing Center for Infectious Disease"/>
            <person name="Wu L."/>
            <person name="Ma J."/>
        </authorList>
    </citation>
    <scope>NUCLEOTIDE SEQUENCE [LARGE SCALE GENOMIC DNA]</scope>
    <source>
        <strain evidence="2">CGMCC 4.7152</strain>
    </source>
</reference>
<dbReference type="Proteomes" id="UP001595912">
    <property type="component" value="Unassembled WGS sequence"/>
</dbReference>
<name>A0ABV9VUQ4_9ACTN</name>
<dbReference type="RefSeq" id="WP_380116406.1">
    <property type="nucleotide sequence ID" value="NZ_JBHSIU010000019.1"/>
</dbReference>